<keyword evidence="5 6" id="KW-0472">Membrane</keyword>
<evidence type="ECO:0000256" key="6">
    <source>
        <dbReference type="SAM" id="Phobius"/>
    </source>
</evidence>
<dbReference type="Pfam" id="PF00854">
    <property type="entry name" value="PTR2"/>
    <property type="match status" value="1"/>
</dbReference>
<organism evidence="7">
    <name type="scientific">Anthurium amnicola</name>
    <dbReference type="NCBI Taxonomy" id="1678845"/>
    <lineage>
        <taxon>Eukaryota</taxon>
        <taxon>Viridiplantae</taxon>
        <taxon>Streptophyta</taxon>
        <taxon>Embryophyta</taxon>
        <taxon>Tracheophyta</taxon>
        <taxon>Spermatophyta</taxon>
        <taxon>Magnoliopsida</taxon>
        <taxon>Liliopsida</taxon>
        <taxon>Araceae</taxon>
        <taxon>Pothoideae</taxon>
        <taxon>Potheae</taxon>
        <taxon>Anthurium</taxon>
    </lineage>
</organism>
<feature type="transmembrane region" description="Helical" evidence="6">
    <location>
        <begin position="133"/>
        <end position="159"/>
    </location>
</feature>
<dbReference type="SUPFAM" id="SSF103473">
    <property type="entry name" value="MFS general substrate transporter"/>
    <property type="match status" value="2"/>
</dbReference>
<dbReference type="GO" id="GO:0022857">
    <property type="term" value="F:transmembrane transporter activity"/>
    <property type="evidence" value="ECO:0007669"/>
    <property type="project" value="InterPro"/>
</dbReference>
<dbReference type="GO" id="GO:0016020">
    <property type="term" value="C:membrane"/>
    <property type="evidence" value="ECO:0007669"/>
    <property type="project" value="UniProtKB-SubCell"/>
</dbReference>
<feature type="transmembrane region" description="Helical" evidence="6">
    <location>
        <begin position="95"/>
        <end position="113"/>
    </location>
</feature>
<feature type="transmembrane region" description="Helical" evidence="6">
    <location>
        <begin position="456"/>
        <end position="478"/>
    </location>
</feature>
<dbReference type="PANTHER" id="PTHR11654">
    <property type="entry name" value="OLIGOPEPTIDE TRANSPORTER-RELATED"/>
    <property type="match status" value="1"/>
</dbReference>
<feature type="transmembrane region" description="Helical" evidence="6">
    <location>
        <begin position="201"/>
        <end position="220"/>
    </location>
</feature>
<feature type="transmembrane region" description="Helical" evidence="6">
    <location>
        <begin position="415"/>
        <end position="436"/>
    </location>
</feature>
<dbReference type="Gene3D" id="1.20.1250.20">
    <property type="entry name" value="MFS general substrate transporter like domains"/>
    <property type="match status" value="1"/>
</dbReference>
<keyword evidence="3 6" id="KW-0812">Transmembrane</keyword>
<reference evidence="7" key="1">
    <citation type="submission" date="2015-07" db="EMBL/GenBank/DDBJ databases">
        <title>Transcriptome Assembly of Anthurium amnicola.</title>
        <authorList>
            <person name="Suzuki J."/>
        </authorList>
    </citation>
    <scope>NUCLEOTIDE SEQUENCE</scope>
</reference>
<evidence type="ECO:0000256" key="3">
    <source>
        <dbReference type="ARBA" id="ARBA00022692"/>
    </source>
</evidence>
<dbReference type="FunFam" id="1.20.1250.20:FF:000410">
    <property type="entry name" value="POT family protein"/>
    <property type="match status" value="1"/>
</dbReference>
<feature type="transmembrane region" description="Helical" evidence="6">
    <location>
        <begin position="338"/>
        <end position="358"/>
    </location>
</feature>
<evidence type="ECO:0000256" key="2">
    <source>
        <dbReference type="ARBA" id="ARBA00005982"/>
    </source>
</evidence>
<evidence type="ECO:0000256" key="1">
    <source>
        <dbReference type="ARBA" id="ARBA00004141"/>
    </source>
</evidence>
<name>A0A1D1Y8S2_9ARAE</name>
<feature type="transmembrane region" description="Helical" evidence="6">
    <location>
        <begin position="232"/>
        <end position="252"/>
    </location>
</feature>
<gene>
    <name evidence="7" type="primary">At5g14940</name>
    <name evidence="7" type="ORF">g.33741</name>
</gene>
<proteinExistence type="inferred from homology"/>
<evidence type="ECO:0000256" key="4">
    <source>
        <dbReference type="ARBA" id="ARBA00022989"/>
    </source>
</evidence>
<comment type="similarity">
    <text evidence="2">Belongs to the major facilitator superfamily. Proton-dependent oligopeptide transporter (POT/PTR) (TC 2.A.17) family.</text>
</comment>
<feature type="transmembrane region" description="Helical" evidence="6">
    <location>
        <begin position="378"/>
        <end position="395"/>
    </location>
</feature>
<dbReference type="EMBL" id="GDJX01016920">
    <property type="protein sequence ID" value="JAT51016.1"/>
    <property type="molecule type" value="Transcribed_RNA"/>
</dbReference>
<dbReference type="InterPro" id="IPR000109">
    <property type="entry name" value="POT_fam"/>
</dbReference>
<sequence length="570" mass="61914">MLAAAPCYAQVDGNHKIPPSPLLGRQPFSLGSAAIPRFSTMADEGRRSAGLSKSCILIIVVASVERFAYKGVASNLVTYLTDVMKLGTAAAAKSVNNWCGVTSLLPLLGAFLADSCWDRYSTILGSSLLYVGGLVALTSWALLSAWMPAFSLFLPLYLISLGQGGYNPSLQAFGADQLDIEDDLNGKNEEGKRKKSLFFQWWYFGICSGSLLGNSIMSYIQDNYGWELGFAIPAVAMAGSVACFTAGTRCYVRNDNGAGGRRMGDVIRAIKQAVVNRVELRSGALKLPPKEDDVDELELQVRPLCKDSDCSETLAESEKKVDGQEQPPSVAKTLLKVLPIWALLLMFAVIFQLPSTFFTRQGAAMKRDIGGFFTVPPATLQSSITISIILLMPLYDRLIVPVIRVVTRRDKGINVLQRMGVGMLLSIVAMGVAAVVEVRRARAADRGGGLSILWLLPQYVLLGVSDVFTVVGMQEFFYTRVPPGMRTVGIGLYLSVFGVGSFLSSALISVVEMVTSAGGGRGWIADDMEEARLDKYYWFLALLATVSFLVFMFLCRSYDDDRVDSAEVKA</sequence>
<feature type="transmembrane region" description="Helical" evidence="6">
    <location>
        <begin position="490"/>
        <end position="511"/>
    </location>
</feature>
<dbReference type="InterPro" id="IPR036259">
    <property type="entry name" value="MFS_trans_sf"/>
</dbReference>
<keyword evidence="4 6" id="KW-1133">Transmembrane helix</keyword>
<feature type="transmembrane region" description="Helical" evidence="6">
    <location>
        <begin position="536"/>
        <end position="555"/>
    </location>
</feature>
<evidence type="ECO:0000313" key="7">
    <source>
        <dbReference type="EMBL" id="JAT51016.1"/>
    </source>
</evidence>
<dbReference type="AlphaFoldDB" id="A0A1D1Y8S2"/>
<comment type="subcellular location">
    <subcellularLocation>
        <location evidence="1">Membrane</location>
        <topology evidence="1">Multi-pass membrane protein</topology>
    </subcellularLocation>
</comment>
<accession>A0A1D1Y8S2</accession>
<protein>
    <submittedName>
        <fullName evidence="7">Putative peptide/nitrate transporter At5g14940</fullName>
    </submittedName>
</protein>
<evidence type="ECO:0000256" key="5">
    <source>
        <dbReference type="ARBA" id="ARBA00023136"/>
    </source>
</evidence>